<dbReference type="EMBL" id="JAHCVK010000010">
    <property type="protein sequence ID" value="MBT0654447.1"/>
    <property type="molecule type" value="Genomic_DNA"/>
</dbReference>
<comment type="subcellular location">
    <subcellularLocation>
        <location evidence="1">Cell inner membrane</location>
        <topology evidence="1">Multi-pass membrane protein</topology>
    </subcellularLocation>
</comment>
<evidence type="ECO:0000313" key="17">
    <source>
        <dbReference type="Proteomes" id="UP000756860"/>
    </source>
</evidence>
<proteinExistence type="inferred from homology"/>
<evidence type="ECO:0000259" key="15">
    <source>
        <dbReference type="Pfam" id="PF18075"/>
    </source>
</evidence>
<evidence type="ECO:0000256" key="1">
    <source>
        <dbReference type="ARBA" id="ARBA00004429"/>
    </source>
</evidence>
<organism evidence="16 17">
    <name type="scientific">Geomobilimonas luticola</name>
    <dbReference type="NCBI Taxonomy" id="1114878"/>
    <lineage>
        <taxon>Bacteria</taxon>
        <taxon>Pseudomonadati</taxon>
        <taxon>Thermodesulfobacteriota</taxon>
        <taxon>Desulfuromonadia</taxon>
        <taxon>Geobacterales</taxon>
        <taxon>Geobacteraceae</taxon>
        <taxon>Geomobilimonas</taxon>
    </lineage>
</organism>
<dbReference type="InterPro" id="IPR040690">
    <property type="entry name" value="FtsX_ECD"/>
</dbReference>
<keyword evidence="8 13" id="KW-0812">Transmembrane</keyword>
<comment type="subunit">
    <text evidence="3">Forms a membrane-associated complex with FtsE.</text>
</comment>
<keyword evidence="11 12" id="KW-0131">Cell cycle</keyword>
<evidence type="ECO:0000256" key="10">
    <source>
        <dbReference type="ARBA" id="ARBA00023136"/>
    </source>
</evidence>
<comment type="similarity">
    <text evidence="2 12">Belongs to the ABC-4 integral membrane protein family. FtsX subfamily.</text>
</comment>
<accession>A0ABS5SJ88</accession>
<feature type="domain" description="FtsX extracellular" evidence="15">
    <location>
        <begin position="74"/>
        <end position="170"/>
    </location>
</feature>
<dbReference type="Pfam" id="PF02687">
    <property type="entry name" value="FtsX"/>
    <property type="match status" value="1"/>
</dbReference>
<dbReference type="RefSeq" id="WP_214176452.1">
    <property type="nucleotide sequence ID" value="NZ_JAHCVK010000010.1"/>
</dbReference>
<dbReference type="InterPro" id="IPR047590">
    <property type="entry name" value="FtsX_proteobact-type"/>
</dbReference>
<feature type="transmembrane region" description="Helical" evidence="13">
    <location>
        <begin position="246"/>
        <end position="265"/>
    </location>
</feature>
<protein>
    <recommendedName>
        <fullName evidence="4 12">Cell division protein FtsX</fullName>
    </recommendedName>
</protein>
<name>A0ABS5SJ88_9BACT</name>
<evidence type="ECO:0000259" key="14">
    <source>
        <dbReference type="Pfam" id="PF02687"/>
    </source>
</evidence>
<sequence>MSRNKQAKRPKLANEGFTGRLRFFVGRALLNIRQNAFVNIVTIGTITLAILIISLFMLVFVNLEGVANDWSKRVQVTAYFEQELAPEELATLKSRVLAIPGTDRVTYVSKEEAFKRFRERLKGQELLLEGITTDVLPSSVEISLKSASRNSDAVAVYVDRLKKVPGVTEVQHGEEWVRRYTTFMNFLRLAGLLLGSFLVLAVIFIVSNTIKLTIYSRKEELEILSLVGATRFFIKAPFLIEGILQGASGAGLALIILTGCYYAFLHNAGNFLSFNPAAAGLAFLPPVYSVGLFVSGVLLGFIGSATSLKRFVSV</sequence>
<dbReference type="PIRSF" id="PIRSF003097">
    <property type="entry name" value="FtsX"/>
    <property type="match status" value="1"/>
</dbReference>
<evidence type="ECO:0000256" key="3">
    <source>
        <dbReference type="ARBA" id="ARBA00011160"/>
    </source>
</evidence>
<reference evidence="16 17" key="1">
    <citation type="submission" date="2021-05" db="EMBL/GenBank/DDBJ databases">
        <title>The draft genome of Geobacter luticola JCM 17780.</title>
        <authorList>
            <person name="Xu Z."/>
            <person name="Masuda Y."/>
            <person name="Itoh H."/>
            <person name="Senoo K."/>
        </authorList>
    </citation>
    <scope>NUCLEOTIDE SEQUENCE [LARGE SCALE GENOMIC DNA]</scope>
    <source>
        <strain evidence="16 17">JCM 17780</strain>
    </source>
</reference>
<comment type="caution">
    <text evidence="16">The sequence shown here is derived from an EMBL/GenBank/DDBJ whole genome shotgun (WGS) entry which is preliminary data.</text>
</comment>
<evidence type="ECO:0000256" key="2">
    <source>
        <dbReference type="ARBA" id="ARBA00007379"/>
    </source>
</evidence>
<keyword evidence="10 12" id="KW-0472">Membrane</keyword>
<feature type="domain" description="ABC3 transporter permease C-terminal" evidence="14">
    <location>
        <begin position="194"/>
        <end position="312"/>
    </location>
</feature>
<feature type="transmembrane region" description="Helical" evidence="13">
    <location>
        <begin position="277"/>
        <end position="302"/>
    </location>
</feature>
<keyword evidence="9 13" id="KW-1133">Transmembrane helix</keyword>
<evidence type="ECO:0000256" key="9">
    <source>
        <dbReference type="ARBA" id="ARBA00022989"/>
    </source>
</evidence>
<dbReference type="Pfam" id="PF18075">
    <property type="entry name" value="FtsX_ECD"/>
    <property type="match status" value="1"/>
</dbReference>
<keyword evidence="7 12" id="KW-0132">Cell division</keyword>
<evidence type="ECO:0000256" key="11">
    <source>
        <dbReference type="ARBA" id="ARBA00023306"/>
    </source>
</evidence>
<keyword evidence="6" id="KW-0997">Cell inner membrane</keyword>
<evidence type="ECO:0000313" key="16">
    <source>
        <dbReference type="EMBL" id="MBT0654447.1"/>
    </source>
</evidence>
<dbReference type="NCBIfam" id="TIGR00439">
    <property type="entry name" value="FtsX_Gneg"/>
    <property type="match status" value="1"/>
</dbReference>
<feature type="transmembrane region" description="Helical" evidence="13">
    <location>
        <begin position="36"/>
        <end position="61"/>
    </location>
</feature>
<dbReference type="Gene3D" id="3.30.70.3040">
    <property type="match status" value="1"/>
</dbReference>
<dbReference type="PANTHER" id="PTHR47755:SF1">
    <property type="entry name" value="CELL DIVISION PROTEIN FTSX"/>
    <property type="match status" value="1"/>
</dbReference>
<evidence type="ECO:0000256" key="13">
    <source>
        <dbReference type="SAM" id="Phobius"/>
    </source>
</evidence>
<gene>
    <name evidence="16" type="primary">ftsX</name>
    <name evidence="16" type="ORF">KI810_15450</name>
</gene>
<dbReference type="Proteomes" id="UP000756860">
    <property type="component" value="Unassembled WGS sequence"/>
</dbReference>
<feature type="transmembrane region" description="Helical" evidence="13">
    <location>
        <begin position="186"/>
        <end position="209"/>
    </location>
</feature>
<evidence type="ECO:0000256" key="6">
    <source>
        <dbReference type="ARBA" id="ARBA00022519"/>
    </source>
</evidence>
<keyword evidence="17" id="KW-1185">Reference proteome</keyword>
<evidence type="ECO:0000256" key="12">
    <source>
        <dbReference type="PIRNR" id="PIRNR003097"/>
    </source>
</evidence>
<dbReference type="PANTHER" id="PTHR47755">
    <property type="entry name" value="CELL DIVISION PROTEIN FTSX"/>
    <property type="match status" value="1"/>
</dbReference>
<keyword evidence="5 12" id="KW-1003">Cell membrane</keyword>
<evidence type="ECO:0000256" key="7">
    <source>
        <dbReference type="ARBA" id="ARBA00022618"/>
    </source>
</evidence>
<evidence type="ECO:0000256" key="8">
    <source>
        <dbReference type="ARBA" id="ARBA00022692"/>
    </source>
</evidence>
<evidence type="ECO:0000256" key="4">
    <source>
        <dbReference type="ARBA" id="ARBA00021907"/>
    </source>
</evidence>
<dbReference type="InterPro" id="IPR003838">
    <property type="entry name" value="ABC3_permease_C"/>
</dbReference>
<dbReference type="InterPro" id="IPR004513">
    <property type="entry name" value="FtsX"/>
</dbReference>
<evidence type="ECO:0000256" key="5">
    <source>
        <dbReference type="ARBA" id="ARBA00022475"/>
    </source>
</evidence>